<dbReference type="Proteomes" id="UP001243009">
    <property type="component" value="Unassembled WGS sequence"/>
</dbReference>
<gene>
    <name evidence="1" type="ORF">Q7A36_21790</name>
</gene>
<sequence length="46" mass="5236">MSDTQPDMPPPPPRPPWAQRVRPWVELISRLLAALAYAIAIWKELG</sequence>
<name>A0ABT9E4D4_9PROT</name>
<evidence type="ECO:0000313" key="2">
    <source>
        <dbReference type="Proteomes" id="UP001243009"/>
    </source>
</evidence>
<comment type="caution">
    <text evidence="1">The sequence shown here is derived from an EMBL/GenBank/DDBJ whole genome shotgun (WGS) entry which is preliminary data.</text>
</comment>
<organism evidence="1 2">
    <name type="scientific">Paracraurococcus lichenis</name>
    <dbReference type="NCBI Taxonomy" id="3064888"/>
    <lineage>
        <taxon>Bacteria</taxon>
        <taxon>Pseudomonadati</taxon>
        <taxon>Pseudomonadota</taxon>
        <taxon>Alphaproteobacteria</taxon>
        <taxon>Acetobacterales</taxon>
        <taxon>Roseomonadaceae</taxon>
        <taxon>Paracraurococcus</taxon>
    </lineage>
</organism>
<dbReference type="EMBL" id="JAUTWS010000023">
    <property type="protein sequence ID" value="MDO9710999.1"/>
    <property type="molecule type" value="Genomic_DNA"/>
</dbReference>
<keyword evidence="2" id="KW-1185">Reference proteome</keyword>
<proteinExistence type="predicted"/>
<reference evidence="1 2" key="1">
    <citation type="submission" date="2023-08" db="EMBL/GenBank/DDBJ databases">
        <title>The draft genome sequence of Paracraurococcus sp. LOR1-02.</title>
        <authorList>
            <person name="Kingkaew E."/>
            <person name="Tanasupawat S."/>
        </authorList>
    </citation>
    <scope>NUCLEOTIDE SEQUENCE [LARGE SCALE GENOMIC DNA]</scope>
    <source>
        <strain evidence="1 2">LOR1-02</strain>
    </source>
</reference>
<accession>A0ABT9E4D4</accession>
<dbReference type="RefSeq" id="WP_305105857.1">
    <property type="nucleotide sequence ID" value="NZ_JAUTWS010000023.1"/>
</dbReference>
<protein>
    <submittedName>
        <fullName evidence="1">Uncharacterized protein</fullName>
    </submittedName>
</protein>
<evidence type="ECO:0000313" key="1">
    <source>
        <dbReference type="EMBL" id="MDO9710999.1"/>
    </source>
</evidence>